<dbReference type="InterPro" id="IPR055170">
    <property type="entry name" value="GFO_IDH_MocA-like_dom"/>
</dbReference>
<dbReference type="GO" id="GO:0000166">
    <property type="term" value="F:nucleotide binding"/>
    <property type="evidence" value="ECO:0007669"/>
    <property type="project" value="InterPro"/>
</dbReference>
<feature type="domain" description="GFO/IDH/MocA-like oxidoreductase" evidence="2">
    <location>
        <begin position="137"/>
        <end position="292"/>
    </location>
</feature>
<reference evidence="4" key="1">
    <citation type="submission" date="2016-11" db="EMBL/GenBank/DDBJ databases">
        <title>Actinomyces gypaetusis sp. nov. isolated from Gypaetus barbatus in Qinghai Tibet Plateau China.</title>
        <authorList>
            <person name="Meng X."/>
        </authorList>
    </citation>
    <scope>NUCLEOTIDE SEQUENCE [LARGE SCALE GENOMIC DNA]</scope>
    <source>
        <strain evidence="4">DSM 15383</strain>
    </source>
</reference>
<evidence type="ECO:0000259" key="2">
    <source>
        <dbReference type="Pfam" id="PF22725"/>
    </source>
</evidence>
<dbReference type="Pfam" id="PF01408">
    <property type="entry name" value="GFO_IDH_MocA"/>
    <property type="match status" value="1"/>
</dbReference>
<dbReference type="EMBL" id="MPDM01000005">
    <property type="protein sequence ID" value="OKL48670.1"/>
    <property type="molecule type" value="Genomic_DNA"/>
</dbReference>
<dbReference type="PANTHER" id="PTHR43708">
    <property type="entry name" value="CONSERVED EXPRESSED OXIDOREDUCTASE (EUROFUNG)"/>
    <property type="match status" value="1"/>
</dbReference>
<evidence type="ECO:0000259" key="1">
    <source>
        <dbReference type="Pfam" id="PF01408"/>
    </source>
</evidence>
<dbReference type="Proteomes" id="UP000186465">
    <property type="component" value="Unassembled WGS sequence"/>
</dbReference>
<dbReference type="OrthoDB" id="103047at2"/>
<dbReference type="SUPFAM" id="SSF51735">
    <property type="entry name" value="NAD(P)-binding Rossmann-fold domains"/>
    <property type="match status" value="1"/>
</dbReference>
<gene>
    <name evidence="3" type="ORF">BM477_05585</name>
</gene>
<organism evidence="3 4">
    <name type="scientific">Boudabousia marimammalium</name>
    <dbReference type="NCBI Taxonomy" id="156892"/>
    <lineage>
        <taxon>Bacteria</taxon>
        <taxon>Bacillati</taxon>
        <taxon>Actinomycetota</taxon>
        <taxon>Actinomycetes</taxon>
        <taxon>Actinomycetales</taxon>
        <taxon>Actinomycetaceae</taxon>
        <taxon>Boudabousia</taxon>
    </lineage>
</organism>
<dbReference type="InterPro" id="IPR036291">
    <property type="entry name" value="NAD(P)-bd_dom_sf"/>
</dbReference>
<dbReference type="PANTHER" id="PTHR43708:SF8">
    <property type="entry name" value="OXIDOREDUCTASE"/>
    <property type="match status" value="1"/>
</dbReference>
<name>A0A1Q5PMJ9_9ACTO</name>
<dbReference type="RefSeq" id="WP_075361700.1">
    <property type="nucleotide sequence ID" value="NZ_MPDM01000005.1"/>
</dbReference>
<dbReference type="InterPro" id="IPR051317">
    <property type="entry name" value="Gfo/Idh/MocA_oxidoreduct"/>
</dbReference>
<dbReference type="AlphaFoldDB" id="A0A1Q5PMJ9"/>
<feature type="domain" description="Gfo/Idh/MocA-like oxidoreductase N-terminal" evidence="1">
    <location>
        <begin position="10"/>
        <end position="129"/>
    </location>
</feature>
<accession>A0A1Q5PMJ9</accession>
<dbReference type="Pfam" id="PF22725">
    <property type="entry name" value="GFO_IDH_MocA_C3"/>
    <property type="match status" value="1"/>
</dbReference>
<keyword evidence="4" id="KW-1185">Reference proteome</keyword>
<protein>
    <recommendedName>
        <fullName evidence="5">Oxidoreductase</fullName>
    </recommendedName>
</protein>
<dbReference type="Gene3D" id="3.40.50.720">
    <property type="entry name" value="NAD(P)-binding Rossmann-like Domain"/>
    <property type="match status" value="1"/>
</dbReference>
<dbReference type="SUPFAM" id="SSF55347">
    <property type="entry name" value="Glyceraldehyde-3-phosphate dehydrogenase-like, C-terminal domain"/>
    <property type="match status" value="1"/>
</dbReference>
<evidence type="ECO:0000313" key="3">
    <source>
        <dbReference type="EMBL" id="OKL48670.1"/>
    </source>
</evidence>
<evidence type="ECO:0000313" key="4">
    <source>
        <dbReference type="Proteomes" id="UP000186465"/>
    </source>
</evidence>
<sequence length="398" mass="44236">MTANNVAPTLRVGVVGAGARSHLALKAETAANRGKIVAVVDPSPDTPRRMKLRLGREVPWYQTVPEMISAGVDVAFVTSPDDTHDTVTVQLLEAGIPVYLEKPLAITLTGANEILEAAYRSGTRLYVGHNMRHMNVVRQMRQIIQRGEIGEVKAIWCRHFVGSGGDFYFKDWHSQRRHVNGLLLQKAAHDIDVMHWLAGSYTEQVVGMGGLTVYNQVTARGGQGDKLMSEWHSLDNWPPLSQTGLADVIDVEDLSMMLLRLESGVFASYEQCHYSPDYWRNYTVIGTEGRLENFGDSEGGVIRVWNQRTYYNPDGDRQYPIVGDAQGHNDADQLTVDEFIRFVRYGDSTDTSPLGAWHAVAAGIAATDSLRQGSTPRHISAPPAKLRKYFESNQQRIS</sequence>
<proteinExistence type="predicted"/>
<dbReference type="Gene3D" id="3.30.360.10">
    <property type="entry name" value="Dihydrodipicolinate Reductase, domain 2"/>
    <property type="match status" value="1"/>
</dbReference>
<comment type="caution">
    <text evidence="3">The sequence shown here is derived from an EMBL/GenBank/DDBJ whole genome shotgun (WGS) entry which is preliminary data.</text>
</comment>
<dbReference type="InterPro" id="IPR000683">
    <property type="entry name" value="Gfo/Idh/MocA-like_OxRdtase_N"/>
</dbReference>
<dbReference type="STRING" id="156892.BM477_05585"/>
<evidence type="ECO:0008006" key="5">
    <source>
        <dbReference type="Google" id="ProtNLM"/>
    </source>
</evidence>